<organism evidence="4 5">
    <name type="scientific">Dactylosporangium sucinum</name>
    <dbReference type="NCBI Taxonomy" id="1424081"/>
    <lineage>
        <taxon>Bacteria</taxon>
        <taxon>Bacillati</taxon>
        <taxon>Actinomycetota</taxon>
        <taxon>Actinomycetes</taxon>
        <taxon>Micromonosporales</taxon>
        <taxon>Micromonosporaceae</taxon>
        <taxon>Dactylosporangium</taxon>
    </lineage>
</organism>
<reference evidence="4" key="1">
    <citation type="journal article" date="2014" name="Int. J. Syst. Evol. Microbiol.">
        <title>Complete genome sequence of Corynebacterium casei LMG S-19264T (=DSM 44701T), isolated from a smear-ripened cheese.</title>
        <authorList>
            <consortium name="US DOE Joint Genome Institute (JGI-PGF)"/>
            <person name="Walter F."/>
            <person name="Albersmeier A."/>
            <person name="Kalinowski J."/>
            <person name="Ruckert C."/>
        </authorList>
    </citation>
    <scope>NUCLEOTIDE SEQUENCE</scope>
    <source>
        <strain evidence="4">JCM 19831</strain>
    </source>
</reference>
<evidence type="ECO:0000256" key="1">
    <source>
        <dbReference type="ARBA" id="ARBA00023125"/>
    </source>
</evidence>
<dbReference type="PROSITE" id="PS50977">
    <property type="entry name" value="HTH_TETR_2"/>
    <property type="match status" value="1"/>
</dbReference>
<dbReference type="RefSeq" id="WP_190253095.1">
    <property type="nucleotide sequence ID" value="NZ_BMPI01000030.1"/>
</dbReference>
<reference evidence="4" key="2">
    <citation type="submission" date="2020-09" db="EMBL/GenBank/DDBJ databases">
        <authorList>
            <person name="Sun Q."/>
            <person name="Ohkuma M."/>
        </authorList>
    </citation>
    <scope>NUCLEOTIDE SEQUENCE</scope>
    <source>
        <strain evidence="4">JCM 19831</strain>
    </source>
</reference>
<dbReference type="GO" id="GO:0000976">
    <property type="term" value="F:transcription cis-regulatory region binding"/>
    <property type="evidence" value="ECO:0007669"/>
    <property type="project" value="TreeGrafter"/>
</dbReference>
<feature type="DNA-binding region" description="H-T-H motif" evidence="2">
    <location>
        <begin position="37"/>
        <end position="56"/>
    </location>
</feature>
<proteinExistence type="predicted"/>
<dbReference type="PANTHER" id="PTHR30055">
    <property type="entry name" value="HTH-TYPE TRANSCRIPTIONAL REGULATOR RUTR"/>
    <property type="match status" value="1"/>
</dbReference>
<dbReference type="PANTHER" id="PTHR30055:SF226">
    <property type="entry name" value="HTH-TYPE TRANSCRIPTIONAL REGULATOR PKSA"/>
    <property type="match status" value="1"/>
</dbReference>
<dbReference type="AlphaFoldDB" id="A0A917U058"/>
<dbReference type="EMBL" id="BMPI01000030">
    <property type="protein sequence ID" value="GGM48590.1"/>
    <property type="molecule type" value="Genomic_DNA"/>
</dbReference>
<dbReference type="SUPFAM" id="SSF46689">
    <property type="entry name" value="Homeodomain-like"/>
    <property type="match status" value="1"/>
</dbReference>
<dbReference type="PRINTS" id="PR00455">
    <property type="entry name" value="HTHTETR"/>
</dbReference>
<name>A0A917U058_9ACTN</name>
<dbReference type="Proteomes" id="UP000642070">
    <property type="component" value="Unassembled WGS sequence"/>
</dbReference>
<dbReference type="InterPro" id="IPR001647">
    <property type="entry name" value="HTH_TetR"/>
</dbReference>
<feature type="domain" description="HTH tetR-type" evidence="3">
    <location>
        <begin position="14"/>
        <end position="74"/>
    </location>
</feature>
<accession>A0A917U058</accession>
<evidence type="ECO:0000313" key="4">
    <source>
        <dbReference type="EMBL" id="GGM48590.1"/>
    </source>
</evidence>
<comment type="caution">
    <text evidence="4">The sequence shown here is derived from an EMBL/GenBank/DDBJ whole genome shotgun (WGS) entry which is preliminary data.</text>
</comment>
<protein>
    <recommendedName>
        <fullName evidence="3">HTH tetR-type domain-containing protein</fullName>
    </recommendedName>
</protein>
<evidence type="ECO:0000313" key="5">
    <source>
        <dbReference type="Proteomes" id="UP000642070"/>
    </source>
</evidence>
<dbReference type="InterPro" id="IPR050109">
    <property type="entry name" value="HTH-type_TetR-like_transc_reg"/>
</dbReference>
<evidence type="ECO:0000259" key="3">
    <source>
        <dbReference type="PROSITE" id="PS50977"/>
    </source>
</evidence>
<keyword evidence="5" id="KW-1185">Reference proteome</keyword>
<dbReference type="Pfam" id="PF00440">
    <property type="entry name" value="TetR_N"/>
    <property type="match status" value="1"/>
</dbReference>
<evidence type="ECO:0000256" key="2">
    <source>
        <dbReference type="PROSITE-ProRule" id="PRU00335"/>
    </source>
</evidence>
<dbReference type="InterPro" id="IPR009057">
    <property type="entry name" value="Homeodomain-like_sf"/>
</dbReference>
<dbReference type="GO" id="GO:0003700">
    <property type="term" value="F:DNA-binding transcription factor activity"/>
    <property type="evidence" value="ECO:0007669"/>
    <property type="project" value="TreeGrafter"/>
</dbReference>
<sequence>MPRINAATVAEHRAQQRRALLGAARDVLVEEGYAALSFAALASRTGLARPTVYSYFTTKDDIVLALCEAELPLVAVDIARAVERAEGPREQLAAFVRAQLRAAQQRRYRIAHALASAPLSESTRQRIVAMHHELVPSAVPLLDALGHPHPDLAAALLQGLINTAVTAMDAGEPPRRVTQVTVAAALDGLGTVH</sequence>
<keyword evidence="1 2" id="KW-0238">DNA-binding</keyword>
<gene>
    <name evidence="4" type="ORF">GCM10007977_057730</name>
</gene>
<dbReference type="Gene3D" id="1.10.357.10">
    <property type="entry name" value="Tetracycline Repressor, domain 2"/>
    <property type="match status" value="1"/>
</dbReference>